<dbReference type="PROSITE" id="PS51257">
    <property type="entry name" value="PROKAR_LIPOPROTEIN"/>
    <property type="match status" value="1"/>
</dbReference>
<dbReference type="Proteomes" id="UP000184932">
    <property type="component" value="Unassembled WGS sequence"/>
</dbReference>
<feature type="signal peptide" evidence="1">
    <location>
        <begin position="1"/>
        <end position="22"/>
    </location>
</feature>
<sequence>MMKTKISLIAMAFATLAACAQAPTGTTPVRQLDTTTLWSTGSFR</sequence>
<dbReference type="STRING" id="1217970.SAMN05444002_1635"/>
<gene>
    <name evidence="2" type="ORF">SAMN05444002_1635</name>
</gene>
<reference evidence="3" key="1">
    <citation type="submission" date="2016-11" db="EMBL/GenBank/DDBJ databases">
        <authorList>
            <person name="Varghese N."/>
            <person name="Submissions S."/>
        </authorList>
    </citation>
    <scope>NUCLEOTIDE SEQUENCE [LARGE SCALE GENOMIC DNA]</scope>
    <source>
        <strain evidence="3">DSM 29440</strain>
    </source>
</reference>
<dbReference type="RefSeq" id="WP_281249206.1">
    <property type="nucleotide sequence ID" value="NZ_FSRL01000001.1"/>
</dbReference>
<name>A0A1N6FFN7_9RHOB</name>
<evidence type="ECO:0000313" key="3">
    <source>
        <dbReference type="Proteomes" id="UP000184932"/>
    </source>
</evidence>
<accession>A0A1N6FFN7</accession>
<proteinExistence type="predicted"/>
<dbReference type="EMBL" id="FSRL01000001">
    <property type="protein sequence ID" value="SIN94079.1"/>
    <property type="molecule type" value="Genomic_DNA"/>
</dbReference>
<organism evidence="2 3">
    <name type="scientific">Vannielia litorea</name>
    <dbReference type="NCBI Taxonomy" id="1217970"/>
    <lineage>
        <taxon>Bacteria</taxon>
        <taxon>Pseudomonadati</taxon>
        <taxon>Pseudomonadota</taxon>
        <taxon>Alphaproteobacteria</taxon>
        <taxon>Rhodobacterales</taxon>
        <taxon>Paracoccaceae</taxon>
        <taxon>Vannielia</taxon>
    </lineage>
</organism>
<keyword evidence="3" id="KW-1185">Reference proteome</keyword>
<protein>
    <submittedName>
        <fullName evidence="2">Uncharacterized protein</fullName>
    </submittedName>
</protein>
<evidence type="ECO:0000256" key="1">
    <source>
        <dbReference type="SAM" id="SignalP"/>
    </source>
</evidence>
<keyword evidence="1" id="KW-0732">Signal</keyword>
<dbReference type="AlphaFoldDB" id="A0A1N6FFN7"/>
<feature type="chain" id="PRO_5012907272" evidence="1">
    <location>
        <begin position="23"/>
        <end position="44"/>
    </location>
</feature>
<evidence type="ECO:0000313" key="2">
    <source>
        <dbReference type="EMBL" id="SIN94079.1"/>
    </source>
</evidence>